<accession>A0A1H4Y516</accession>
<proteinExistence type="predicted"/>
<dbReference type="Proteomes" id="UP000198609">
    <property type="component" value="Unassembled WGS sequence"/>
</dbReference>
<gene>
    <name evidence="1" type="ORF">SAMN04490356_7050</name>
</gene>
<dbReference type="AlphaFoldDB" id="A0A1H4Y516"/>
<reference evidence="2" key="1">
    <citation type="submission" date="2016-10" db="EMBL/GenBank/DDBJ databases">
        <authorList>
            <person name="Varghese N."/>
            <person name="Submissions S."/>
        </authorList>
    </citation>
    <scope>NUCLEOTIDE SEQUENCE [LARGE SCALE GENOMIC DNA]</scope>
    <source>
        <strain evidence="2">DSM 40318</strain>
    </source>
</reference>
<evidence type="ECO:0000313" key="1">
    <source>
        <dbReference type="EMBL" id="SED12825.1"/>
    </source>
</evidence>
<dbReference type="EMBL" id="FNST01000002">
    <property type="protein sequence ID" value="SED12825.1"/>
    <property type="molecule type" value="Genomic_DNA"/>
</dbReference>
<dbReference type="RefSeq" id="WP_167746444.1">
    <property type="nucleotide sequence ID" value="NZ_FNST01000002.1"/>
</dbReference>
<organism evidence="1 2">
    <name type="scientific">Streptomyces melanosporofaciens</name>
    <dbReference type="NCBI Taxonomy" id="67327"/>
    <lineage>
        <taxon>Bacteria</taxon>
        <taxon>Bacillati</taxon>
        <taxon>Actinomycetota</taxon>
        <taxon>Actinomycetes</taxon>
        <taxon>Kitasatosporales</taxon>
        <taxon>Streptomycetaceae</taxon>
        <taxon>Streptomyces</taxon>
        <taxon>Streptomyces violaceusniger group</taxon>
    </lineage>
</organism>
<protein>
    <submittedName>
        <fullName evidence="1">Uncharacterized protein</fullName>
    </submittedName>
</protein>
<name>A0A1H4Y516_STRMJ</name>
<keyword evidence="2" id="KW-1185">Reference proteome</keyword>
<evidence type="ECO:0000313" key="2">
    <source>
        <dbReference type="Proteomes" id="UP000198609"/>
    </source>
</evidence>
<sequence>MDEAARRRITGRLRLLLAKWNDTERETERSAAHSELETATAEDIFDLISDEFGKS</sequence>